<accession>A0A7J7IXD0</accession>
<evidence type="ECO:0000256" key="2">
    <source>
        <dbReference type="ARBA" id="ARBA00009240"/>
    </source>
</evidence>
<keyword evidence="7" id="KW-0862">Zinc</keyword>
<evidence type="ECO:0000256" key="10">
    <source>
        <dbReference type="SAM" id="MobiDB-lite"/>
    </source>
</evidence>
<protein>
    <submittedName>
        <fullName evidence="12">UVSSA</fullName>
    </submittedName>
</protein>
<comment type="caution">
    <text evidence="12">The sequence shown here is derived from an EMBL/GenBank/DDBJ whole genome shotgun (WGS) entry which is preliminary data.</text>
</comment>
<evidence type="ECO:0000256" key="8">
    <source>
        <dbReference type="ARBA" id="ARBA00023054"/>
    </source>
</evidence>
<name>A0A7J7IXD0_BUGNE</name>
<feature type="region of interest" description="Disordered" evidence="10">
    <location>
        <begin position="231"/>
        <end position="262"/>
    </location>
</feature>
<evidence type="ECO:0000256" key="9">
    <source>
        <dbReference type="ARBA" id="ARBA00023204"/>
    </source>
</evidence>
<evidence type="ECO:0000313" key="13">
    <source>
        <dbReference type="Proteomes" id="UP000593567"/>
    </source>
</evidence>
<dbReference type="Proteomes" id="UP000593567">
    <property type="component" value="Unassembled WGS sequence"/>
</dbReference>
<keyword evidence="13" id="KW-1185">Reference proteome</keyword>
<dbReference type="Pfam" id="PF20867">
    <property type="entry name" value="UVSSA_N"/>
    <property type="match status" value="1"/>
</dbReference>
<evidence type="ECO:0000256" key="1">
    <source>
        <dbReference type="ARBA" id="ARBA00004286"/>
    </source>
</evidence>
<proteinExistence type="inferred from homology"/>
<keyword evidence="6" id="KW-0863">Zinc-finger</keyword>
<comment type="similarity">
    <text evidence="2">Belongs to the UVSSA family.</text>
</comment>
<keyword evidence="3" id="KW-0158">Chromosome</keyword>
<evidence type="ECO:0000259" key="11">
    <source>
        <dbReference type="Pfam" id="PF09740"/>
    </source>
</evidence>
<dbReference type="AlphaFoldDB" id="A0A7J7IXD0"/>
<evidence type="ECO:0000256" key="5">
    <source>
        <dbReference type="ARBA" id="ARBA00022763"/>
    </source>
</evidence>
<keyword evidence="9" id="KW-0234">DNA repair</keyword>
<dbReference type="OrthoDB" id="5594015at2759"/>
<dbReference type="EMBL" id="VXIV02003293">
    <property type="protein sequence ID" value="KAF6018583.1"/>
    <property type="molecule type" value="Genomic_DNA"/>
</dbReference>
<dbReference type="InterPro" id="IPR018610">
    <property type="entry name" value="UVSSA"/>
</dbReference>
<dbReference type="GO" id="GO:0009411">
    <property type="term" value="P:response to UV"/>
    <property type="evidence" value="ECO:0007669"/>
    <property type="project" value="InterPro"/>
</dbReference>
<sequence length="612" mass="70036">MDASKCKMLADLCDDLTTSGEPQLNQFKLKDLKRICRLSDQYVCQCFELLWSQLKREHAEIRLSTFQVIDELFRRSHKFRELLLDNFQTYLELTLEINLDFPLPLPKKAAETLKNSAYQALRKWHETYSTGYRKLSLAYNYLRTCHQVDFNKADHMSALQRQREQEAKLKLEAQQKKSIDSVIGQINEHEQDIKDVASQLRTCFKLLIPSQDVFDVFDDQLFSSRVTSHATDAGGVDKSVSRSSQSAESSEETVGDEMQQHGLLNRNSNINIELNQHRTITECEDNTDVIHNFDELKVLLKMKYFPMVIGWLAKLQKNGAGQGLMSRLIDLKQMIQRSLKDLDVLVIHRIRDDDMDSDDDDLIEVPEEVDEVTFFKSRLGMTGKRGDISPNLEQPSTSNPLLQSAPVLDFGLDLKYWENPEELTVPEILPNDLSSFVPTKEICFSANSGLLDLYSSRKIEFSGKFVPVKWTCRAPLPTGQLCPRMDRVKCPFHGRIVARDGRGKPANPADAEKLKKIMEKQSQANPEWQDPALLADIKAQTGVNLKVERPPRGRPQRSKLTNINKVNKTARNRLESKVLSRRAIKRVACALNTLENKKLKDKFCHSFSSTFS</sequence>
<gene>
    <name evidence="12" type="ORF">EB796_023127</name>
</gene>
<evidence type="ECO:0000313" key="12">
    <source>
        <dbReference type="EMBL" id="KAF6018583.1"/>
    </source>
</evidence>
<keyword evidence="5" id="KW-0227">DNA damage</keyword>
<dbReference type="PANTHER" id="PTHR28670">
    <property type="entry name" value="UV-STIMULATED SCAFFOLD PROTEIN A"/>
    <property type="match status" value="1"/>
</dbReference>
<evidence type="ECO:0000256" key="3">
    <source>
        <dbReference type="ARBA" id="ARBA00022454"/>
    </source>
</evidence>
<dbReference type="GO" id="GO:0008270">
    <property type="term" value="F:zinc ion binding"/>
    <property type="evidence" value="ECO:0007669"/>
    <property type="project" value="UniProtKB-KW"/>
</dbReference>
<dbReference type="InterPro" id="IPR049431">
    <property type="entry name" value="UVSSA_C"/>
</dbReference>
<dbReference type="PANTHER" id="PTHR28670:SF1">
    <property type="entry name" value="UV-STIMULATED SCAFFOLD PROTEIN A"/>
    <property type="match status" value="1"/>
</dbReference>
<evidence type="ECO:0000256" key="4">
    <source>
        <dbReference type="ARBA" id="ARBA00022723"/>
    </source>
</evidence>
<reference evidence="12" key="1">
    <citation type="submission" date="2020-06" db="EMBL/GenBank/DDBJ databases">
        <title>Draft genome of Bugula neritina, a colonial animal packing powerful symbionts and potential medicines.</title>
        <authorList>
            <person name="Rayko M."/>
        </authorList>
    </citation>
    <scope>NUCLEOTIDE SEQUENCE [LARGE SCALE GENOMIC DNA]</scope>
    <source>
        <strain evidence="12">Kwan_BN1</strain>
    </source>
</reference>
<keyword evidence="8" id="KW-0175">Coiled coil</keyword>
<dbReference type="Pfam" id="PF09740">
    <property type="entry name" value="DUF2043"/>
    <property type="match status" value="1"/>
</dbReference>
<dbReference type="GO" id="GO:0000993">
    <property type="term" value="F:RNA polymerase II complex binding"/>
    <property type="evidence" value="ECO:0007669"/>
    <property type="project" value="TreeGrafter"/>
</dbReference>
<evidence type="ECO:0000256" key="6">
    <source>
        <dbReference type="ARBA" id="ARBA00022771"/>
    </source>
</evidence>
<keyword evidence="4" id="KW-0479">Metal-binding</keyword>
<comment type="subcellular location">
    <subcellularLocation>
        <location evidence="1">Chromosome</location>
    </subcellularLocation>
</comment>
<dbReference type="GO" id="GO:0005694">
    <property type="term" value="C:chromosome"/>
    <property type="evidence" value="ECO:0007669"/>
    <property type="project" value="UniProtKB-SubCell"/>
</dbReference>
<dbReference type="InterPro" id="IPR049408">
    <property type="entry name" value="UVSSA_N_a-solenoid_rpt"/>
</dbReference>
<organism evidence="12 13">
    <name type="scientific">Bugula neritina</name>
    <name type="common">Brown bryozoan</name>
    <name type="synonym">Sertularia neritina</name>
    <dbReference type="NCBI Taxonomy" id="10212"/>
    <lineage>
        <taxon>Eukaryota</taxon>
        <taxon>Metazoa</taxon>
        <taxon>Spiralia</taxon>
        <taxon>Lophotrochozoa</taxon>
        <taxon>Bryozoa</taxon>
        <taxon>Gymnolaemata</taxon>
        <taxon>Cheilostomatida</taxon>
        <taxon>Flustrina</taxon>
        <taxon>Buguloidea</taxon>
        <taxon>Bugulidae</taxon>
        <taxon>Bugula</taxon>
    </lineage>
</organism>
<feature type="domain" description="UV-stimulated scaffold protein A C-terminal" evidence="11">
    <location>
        <begin position="404"/>
        <end position="507"/>
    </location>
</feature>
<evidence type="ECO:0000256" key="7">
    <source>
        <dbReference type="ARBA" id="ARBA00022833"/>
    </source>
</evidence>
<dbReference type="GO" id="GO:0006283">
    <property type="term" value="P:transcription-coupled nucleotide-excision repair"/>
    <property type="evidence" value="ECO:0007669"/>
    <property type="project" value="TreeGrafter"/>
</dbReference>